<dbReference type="Proteomes" id="UP000435060">
    <property type="component" value="Unassembled WGS sequence"/>
</dbReference>
<dbReference type="RefSeq" id="WP_154608249.1">
    <property type="nucleotide sequence ID" value="NZ_CP072115.1"/>
</dbReference>
<evidence type="ECO:0000313" key="1">
    <source>
        <dbReference type="EMBL" id="MTB64089.1"/>
    </source>
</evidence>
<dbReference type="EMBL" id="WLCG01000004">
    <property type="protein sequence ID" value="MTB64089.1"/>
    <property type="molecule type" value="Genomic_DNA"/>
</dbReference>
<dbReference type="AlphaFoldDB" id="A0A6I4RGV8"/>
<dbReference type="EMBL" id="WUBJ01000004">
    <property type="protein sequence ID" value="MWV56077.1"/>
    <property type="molecule type" value="Genomic_DNA"/>
</dbReference>
<accession>A0A6I4RGV8</accession>
<proteinExistence type="predicted"/>
<organism evidence="2 4">
    <name type="scientific">Streptococcus zhangguiae</name>
    <dbReference type="NCBI Taxonomy" id="2664091"/>
    <lineage>
        <taxon>Bacteria</taxon>
        <taxon>Bacillati</taxon>
        <taxon>Bacillota</taxon>
        <taxon>Bacilli</taxon>
        <taxon>Lactobacillales</taxon>
        <taxon>Streptococcaceae</taxon>
        <taxon>Streptococcus</taxon>
    </lineage>
</organism>
<evidence type="ECO:0000313" key="4">
    <source>
        <dbReference type="Proteomes" id="UP000435423"/>
    </source>
</evidence>
<sequence length="73" mass="8101">MKITKVLKLGKRLVISLDSSLPDDFRNHSDVSVDGVVFSDALVTMPSGKNLRQDLSVQYKNFPDIVGKELVLL</sequence>
<evidence type="ECO:0000313" key="3">
    <source>
        <dbReference type="Proteomes" id="UP000435060"/>
    </source>
</evidence>
<gene>
    <name evidence="1" type="ORF">GGG87_03610</name>
    <name evidence="2" type="ORF">GGH11_03650</name>
</gene>
<dbReference type="Proteomes" id="UP000435423">
    <property type="component" value="Unassembled WGS sequence"/>
</dbReference>
<protein>
    <submittedName>
        <fullName evidence="2">Uncharacterized protein</fullName>
    </submittedName>
</protein>
<name>A0A6I4RGV8_9STRE</name>
<reference evidence="2 4" key="1">
    <citation type="submission" date="2019-10" db="EMBL/GenBank/DDBJ databases">
        <title>Streptococcis sp, isolated from the respiratory tract of Marmot.</title>
        <authorList>
            <person name="Zhang G."/>
        </authorList>
    </citation>
    <scope>NUCLEOTIDE SEQUENCE [LARGE SCALE GENOMIC DNA]</scope>
    <source>
        <strain evidence="4">zg-70</strain>
        <strain evidence="2">Zg-70</strain>
    </source>
</reference>
<keyword evidence="3" id="KW-1185">Reference proteome</keyword>
<comment type="caution">
    <text evidence="2">The sequence shown here is derived from an EMBL/GenBank/DDBJ whole genome shotgun (WGS) entry which is preliminary data.</text>
</comment>
<reference evidence="1 3" key="2">
    <citation type="submission" date="2019-11" db="EMBL/GenBank/DDBJ databases">
        <title>Streptococcis sp. isolated from the respiratory tract of Marmot.</title>
        <authorList>
            <person name="Zhang G."/>
        </authorList>
    </citation>
    <scope>NUCLEOTIDE SEQUENCE [LARGE SCALE GENOMIC DNA]</scope>
    <source>
        <strain evidence="1">Zg-86</strain>
        <strain evidence="3">zg-86</strain>
    </source>
</reference>
<evidence type="ECO:0000313" key="2">
    <source>
        <dbReference type="EMBL" id="MWV56077.1"/>
    </source>
</evidence>